<protein>
    <recommendedName>
        <fullName evidence="4">Tetratricopeptide repeat protein</fullName>
    </recommendedName>
</protein>
<evidence type="ECO:0000313" key="3">
    <source>
        <dbReference type="Proteomes" id="UP000318741"/>
    </source>
</evidence>
<dbReference type="Proteomes" id="UP000318741">
    <property type="component" value="Chromosome"/>
</dbReference>
<accession>A0A517P5W1</accession>
<dbReference type="SUPFAM" id="SSF48452">
    <property type="entry name" value="TPR-like"/>
    <property type="match status" value="1"/>
</dbReference>
<dbReference type="AlphaFoldDB" id="A0A517P5W1"/>
<evidence type="ECO:0008006" key="4">
    <source>
        <dbReference type="Google" id="ProtNLM"/>
    </source>
</evidence>
<feature type="region of interest" description="Disordered" evidence="1">
    <location>
        <begin position="1"/>
        <end position="43"/>
    </location>
</feature>
<dbReference type="Gene3D" id="1.25.40.10">
    <property type="entry name" value="Tetratricopeptide repeat domain"/>
    <property type="match status" value="1"/>
</dbReference>
<feature type="compositionally biased region" description="Low complexity" evidence="1">
    <location>
        <begin position="1"/>
        <end position="13"/>
    </location>
</feature>
<dbReference type="EMBL" id="CP036265">
    <property type="protein sequence ID" value="QDT14770.1"/>
    <property type="molecule type" value="Genomic_DNA"/>
</dbReference>
<organism evidence="2 3">
    <name type="scientific">Alienimonas californiensis</name>
    <dbReference type="NCBI Taxonomy" id="2527989"/>
    <lineage>
        <taxon>Bacteria</taxon>
        <taxon>Pseudomonadati</taxon>
        <taxon>Planctomycetota</taxon>
        <taxon>Planctomycetia</taxon>
        <taxon>Planctomycetales</taxon>
        <taxon>Planctomycetaceae</taxon>
        <taxon>Alienimonas</taxon>
    </lineage>
</organism>
<dbReference type="KEGG" id="acaf:CA12_08490"/>
<name>A0A517P5W1_9PLAN</name>
<proteinExistence type="predicted"/>
<sequence length="448" mass="48325">MLLADDGAASDAYADPDAEAEWSDARNAPAPVRRDPSVGRARAKSSSGVPIWTWIGGGTAAVLLVCGGCLGALLVPAANRVREVADRAENRRAAAEIAAATESPTPAPASSATARALGEKIEAALNDRDSHAMARLLDSDAVYDLAIDGLELSDRDRESMRSGFAEGARQSAGKWGEALEEYGWARFLGVSRRDGGSVALVRLLYDDGSMSYLAFYPTPGVRIADVYLFTTGERFSTMMRRLFGSSLGAKDGGMDTLEAMQAFQHAALRGDSEDALDRYQRLPKNLQELRAVQVLRVQAAGRLDDPDRYNAALADVDRRFPDDPSLDLLKIGYYVEEPEKLVVVLERLDRALDGDPYLRGMLATCLPKVGRDADAMAAAIAAVEEEPDLTLAQAGLLSAFIAAGDFDAAADQLRRLEEEFAMVYEPAELTEFYPRGDEFVASDAYLAL</sequence>
<gene>
    <name evidence="2" type="ORF">CA12_08490</name>
</gene>
<keyword evidence="3" id="KW-1185">Reference proteome</keyword>
<evidence type="ECO:0000256" key="1">
    <source>
        <dbReference type="SAM" id="MobiDB-lite"/>
    </source>
</evidence>
<evidence type="ECO:0000313" key="2">
    <source>
        <dbReference type="EMBL" id="QDT14770.1"/>
    </source>
</evidence>
<reference evidence="2 3" key="1">
    <citation type="submission" date="2019-02" db="EMBL/GenBank/DDBJ databases">
        <title>Deep-cultivation of Planctomycetes and their phenomic and genomic characterization uncovers novel biology.</title>
        <authorList>
            <person name="Wiegand S."/>
            <person name="Jogler M."/>
            <person name="Boedeker C."/>
            <person name="Pinto D."/>
            <person name="Vollmers J."/>
            <person name="Rivas-Marin E."/>
            <person name="Kohn T."/>
            <person name="Peeters S.H."/>
            <person name="Heuer A."/>
            <person name="Rast P."/>
            <person name="Oberbeckmann S."/>
            <person name="Bunk B."/>
            <person name="Jeske O."/>
            <person name="Meyerdierks A."/>
            <person name="Storesund J.E."/>
            <person name="Kallscheuer N."/>
            <person name="Luecker S."/>
            <person name="Lage O.M."/>
            <person name="Pohl T."/>
            <person name="Merkel B.J."/>
            <person name="Hornburger P."/>
            <person name="Mueller R.-W."/>
            <person name="Bruemmer F."/>
            <person name="Labrenz M."/>
            <person name="Spormann A.M."/>
            <person name="Op den Camp H."/>
            <person name="Overmann J."/>
            <person name="Amann R."/>
            <person name="Jetten M.S.M."/>
            <person name="Mascher T."/>
            <person name="Medema M.H."/>
            <person name="Devos D.P."/>
            <person name="Kaster A.-K."/>
            <person name="Ovreas L."/>
            <person name="Rohde M."/>
            <person name="Galperin M.Y."/>
            <person name="Jogler C."/>
        </authorList>
    </citation>
    <scope>NUCLEOTIDE SEQUENCE [LARGE SCALE GENOMIC DNA]</scope>
    <source>
        <strain evidence="2 3">CA12</strain>
    </source>
</reference>
<dbReference type="InterPro" id="IPR011990">
    <property type="entry name" value="TPR-like_helical_dom_sf"/>
</dbReference>